<dbReference type="OMA" id="GCKRICH"/>
<evidence type="ECO:0000313" key="1">
    <source>
        <dbReference type="RefSeq" id="XP_016513123.1"/>
    </source>
</evidence>
<reference evidence="1" key="1">
    <citation type="submission" date="2025-08" db="UniProtKB">
        <authorList>
            <consortium name="RefSeq"/>
        </authorList>
    </citation>
    <scope>IDENTIFICATION</scope>
</reference>
<dbReference type="STRING" id="4097.A0A1S4DIA9"/>
<dbReference type="OrthoDB" id="1750433at2759"/>
<gene>
    <name evidence="1" type="primary">LOC107830160</name>
</gene>
<dbReference type="AlphaFoldDB" id="A0A1S4DIA9"/>
<organism evidence="1">
    <name type="scientific">Nicotiana tabacum</name>
    <name type="common">Common tobacco</name>
    <dbReference type="NCBI Taxonomy" id="4097"/>
    <lineage>
        <taxon>Eukaryota</taxon>
        <taxon>Viridiplantae</taxon>
        <taxon>Streptophyta</taxon>
        <taxon>Embryophyta</taxon>
        <taxon>Tracheophyta</taxon>
        <taxon>Spermatophyta</taxon>
        <taxon>Magnoliopsida</taxon>
        <taxon>eudicotyledons</taxon>
        <taxon>Gunneridae</taxon>
        <taxon>Pentapetalae</taxon>
        <taxon>asterids</taxon>
        <taxon>lamiids</taxon>
        <taxon>Solanales</taxon>
        <taxon>Solanaceae</taxon>
        <taxon>Nicotianoideae</taxon>
        <taxon>Nicotianeae</taxon>
        <taxon>Nicotiana</taxon>
    </lineage>
</organism>
<dbReference type="PANTHER" id="PTHR33116:SF67">
    <property type="entry name" value="REVERSE TRANSCRIPTASE"/>
    <property type="match status" value="1"/>
</dbReference>
<protein>
    <submittedName>
        <fullName evidence="1">Uncharacterized protein</fullName>
    </submittedName>
</protein>
<proteinExistence type="predicted"/>
<dbReference type="RefSeq" id="XP_016513123.1">
    <property type="nucleotide sequence ID" value="XM_016657637.1"/>
</dbReference>
<dbReference type="KEGG" id="nta:107830160"/>
<name>A0A1S4DIA9_TOBAC</name>
<accession>A0A1S4DIA9</accession>
<sequence>MDFLHHHRVSSREILCPLLCSSLVQRSQLNHSDNFIPFSMNDRGPIINHLTYANDLVVFSSGNSKSIKDLMKQIKWYEKNSGQKVNKDKSFFLTAPRTRANRINKIREATGFLEKEFPFHYLGCPIYVGRKKVEYFEGMLAKIIKRMNGWQRKMLSYGGRIILIKHVLQSLPTYTMTSLNPPKSILNLMERHFATFFWASNGDKNNYHWSSWANLCYPKEEGGVGFRRMTDICDSLTVERWWGFRSQPTL</sequence>
<dbReference type="PANTHER" id="PTHR33116">
    <property type="entry name" value="REVERSE TRANSCRIPTASE ZINC-BINDING DOMAIN-CONTAINING PROTEIN-RELATED-RELATED"/>
    <property type="match status" value="1"/>
</dbReference>
<dbReference type="PaxDb" id="4097-A0A1S4DIA9"/>